<evidence type="ECO:0000313" key="3">
    <source>
        <dbReference type="EMBL" id="SPO01189.1"/>
    </source>
</evidence>
<name>A0AAE8MX17_9PEZI</name>
<gene>
    <name evidence="3" type="ORF">DNG_03936</name>
</gene>
<feature type="region of interest" description="Disordered" evidence="2">
    <location>
        <begin position="1"/>
        <end position="71"/>
    </location>
</feature>
<feature type="compositionally biased region" description="Polar residues" evidence="2">
    <location>
        <begin position="19"/>
        <end position="33"/>
    </location>
</feature>
<proteinExistence type="predicted"/>
<evidence type="ECO:0000313" key="4">
    <source>
        <dbReference type="Proteomes" id="UP001187682"/>
    </source>
</evidence>
<keyword evidence="1" id="KW-0175">Coiled coil</keyword>
<protein>
    <submittedName>
        <fullName evidence="3">Uncharacterized protein</fullName>
    </submittedName>
</protein>
<keyword evidence="4" id="KW-1185">Reference proteome</keyword>
<sequence>MPSAFTWDDRDAAFDGLTDPSSQPYTSNSTQPQGKPVPAAAPPATLIQNFPITPPDHVQPSSLEPNRQTSHNLDFLRQDNMRLRNSNDQLRDEAEVLRRQNSGLQAQLDELRDMLRPLDRSLEELLYLPAVQNGEEGVSTMLFVILTEVTAVNKILSSGASKG</sequence>
<dbReference type="Proteomes" id="UP001187682">
    <property type="component" value="Unassembled WGS sequence"/>
</dbReference>
<feature type="compositionally biased region" description="Polar residues" evidence="2">
    <location>
        <begin position="59"/>
        <end position="71"/>
    </location>
</feature>
<evidence type="ECO:0000256" key="2">
    <source>
        <dbReference type="SAM" id="MobiDB-lite"/>
    </source>
</evidence>
<dbReference type="AlphaFoldDB" id="A0AAE8MX17"/>
<feature type="coiled-coil region" evidence="1">
    <location>
        <begin position="73"/>
        <end position="114"/>
    </location>
</feature>
<comment type="caution">
    <text evidence="3">The sequence shown here is derived from an EMBL/GenBank/DDBJ whole genome shotgun (WGS) entry which is preliminary data.</text>
</comment>
<organism evidence="3 4">
    <name type="scientific">Cephalotrichum gorgonifer</name>
    <dbReference type="NCBI Taxonomy" id="2041049"/>
    <lineage>
        <taxon>Eukaryota</taxon>
        <taxon>Fungi</taxon>
        <taxon>Dikarya</taxon>
        <taxon>Ascomycota</taxon>
        <taxon>Pezizomycotina</taxon>
        <taxon>Sordariomycetes</taxon>
        <taxon>Hypocreomycetidae</taxon>
        <taxon>Microascales</taxon>
        <taxon>Microascaceae</taxon>
        <taxon>Cephalotrichum</taxon>
    </lineage>
</organism>
<evidence type="ECO:0000256" key="1">
    <source>
        <dbReference type="SAM" id="Coils"/>
    </source>
</evidence>
<accession>A0AAE8MX17</accession>
<dbReference type="EMBL" id="ONZQ02000004">
    <property type="protein sequence ID" value="SPO01189.1"/>
    <property type="molecule type" value="Genomic_DNA"/>
</dbReference>
<reference evidence="3" key="1">
    <citation type="submission" date="2018-03" db="EMBL/GenBank/DDBJ databases">
        <authorList>
            <person name="Guldener U."/>
        </authorList>
    </citation>
    <scope>NUCLEOTIDE SEQUENCE</scope>
</reference>